<dbReference type="SMART" id="SM00387">
    <property type="entry name" value="HATPase_c"/>
    <property type="match status" value="1"/>
</dbReference>
<evidence type="ECO:0000259" key="11">
    <source>
        <dbReference type="PROSITE" id="PS50113"/>
    </source>
</evidence>
<evidence type="ECO:0000256" key="1">
    <source>
        <dbReference type="ARBA" id="ARBA00000085"/>
    </source>
</evidence>
<dbReference type="SUPFAM" id="SSF55785">
    <property type="entry name" value="PYP-like sensor domain (PAS domain)"/>
    <property type="match status" value="2"/>
</dbReference>
<dbReference type="SMART" id="SM00448">
    <property type="entry name" value="REC"/>
    <property type="match status" value="1"/>
</dbReference>
<organism evidence="12 13">
    <name type="scientific">Belnapia mucosa</name>
    <dbReference type="NCBI Taxonomy" id="2804532"/>
    <lineage>
        <taxon>Bacteria</taxon>
        <taxon>Pseudomonadati</taxon>
        <taxon>Pseudomonadota</taxon>
        <taxon>Alphaproteobacteria</taxon>
        <taxon>Acetobacterales</taxon>
        <taxon>Roseomonadaceae</taxon>
        <taxon>Belnapia</taxon>
    </lineage>
</organism>
<dbReference type="SMART" id="SM00388">
    <property type="entry name" value="HisKA"/>
    <property type="match status" value="1"/>
</dbReference>
<dbReference type="Pfam" id="PF00512">
    <property type="entry name" value="HisKA"/>
    <property type="match status" value="1"/>
</dbReference>
<feature type="domain" description="Histidine kinase" evidence="8">
    <location>
        <begin position="508"/>
        <end position="732"/>
    </location>
</feature>
<dbReference type="SUPFAM" id="SSF55874">
    <property type="entry name" value="ATPase domain of HSP90 chaperone/DNA topoisomerase II/histidine kinase"/>
    <property type="match status" value="1"/>
</dbReference>
<dbReference type="Pfam" id="PF02518">
    <property type="entry name" value="HATPase_c"/>
    <property type="match status" value="1"/>
</dbReference>
<evidence type="ECO:0000256" key="3">
    <source>
        <dbReference type="ARBA" id="ARBA00022553"/>
    </source>
</evidence>
<dbReference type="InterPro" id="IPR000700">
    <property type="entry name" value="PAS-assoc_C"/>
</dbReference>
<reference evidence="12 13" key="1">
    <citation type="submission" date="2021-01" db="EMBL/GenBank/DDBJ databases">
        <title>Belnapia mucosa sp. nov. and Belnapia arida sp. nov., isolated from the Tabernas Desert (Almeria, Spain).</title>
        <authorList>
            <person name="Molina-Menor E."/>
            <person name="Vidal-Verdu A."/>
            <person name="Calonge A."/>
            <person name="Satari L."/>
            <person name="Pereto Magraner J."/>
            <person name="Porcar Miralles M."/>
        </authorList>
    </citation>
    <scope>NUCLEOTIDE SEQUENCE [LARGE SCALE GENOMIC DNA]</scope>
    <source>
        <strain evidence="12 13">T6</strain>
    </source>
</reference>
<dbReference type="CDD" id="cd00082">
    <property type="entry name" value="HisKA"/>
    <property type="match status" value="1"/>
</dbReference>
<dbReference type="PRINTS" id="PR00344">
    <property type="entry name" value="BCTRLSENSOR"/>
</dbReference>
<dbReference type="Gene3D" id="3.30.450.40">
    <property type="match status" value="1"/>
</dbReference>
<dbReference type="PROSITE" id="PS50109">
    <property type="entry name" value="HIS_KIN"/>
    <property type="match status" value="1"/>
</dbReference>
<name>A0ABS1UZV4_9PROT</name>
<feature type="coiled-coil region" evidence="7">
    <location>
        <begin position="461"/>
        <end position="492"/>
    </location>
</feature>
<dbReference type="NCBIfam" id="TIGR00229">
    <property type="entry name" value="sensory_box"/>
    <property type="match status" value="2"/>
</dbReference>
<dbReference type="Pfam" id="PF08447">
    <property type="entry name" value="PAS_3"/>
    <property type="match status" value="1"/>
</dbReference>
<dbReference type="EC" id="2.7.13.3" evidence="2"/>
<evidence type="ECO:0000256" key="5">
    <source>
        <dbReference type="ARBA" id="ARBA00022777"/>
    </source>
</evidence>
<dbReference type="InterPro" id="IPR003661">
    <property type="entry name" value="HisK_dim/P_dom"/>
</dbReference>
<dbReference type="PROSITE" id="PS50112">
    <property type="entry name" value="PAS"/>
    <property type="match status" value="1"/>
</dbReference>
<feature type="coiled-coil region" evidence="7">
    <location>
        <begin position="150"/>
        <end position="188"/>
    </location>
</feature>
<dbReference type="SMART" id="SM00065">
    <property type="entry name" value="GAF"/>
    <property type="match status" value="1"/>
</dbReference>
<dbReference type="InterPro" id="IPR001789">
    <property type="entry name" value="Sig_transdc_resp-reg_receiver"/>
</dbReference>
<dbReference type="InterPro" id="IPR003018">
    <property type="entry name" value="GAF"/>
</dbReference>
<dbReference type="InterPro" id="IPR005467">
    <property type="entry name" value="His_kinase_dom"/>
</dbReference>
<dbReference type="InterPro" id="IPR004358">
    <property type="entry name" value="Sig_transdc_His_kin-like_C"/>
</dbReference>
<dbReference type="Pfam" id="PF01590">
    <property type="entry name" value="GAF"/>
    <property type="match status" value="1"/>
</dbReference>
<dbReference type="Gene3D" id="3.40.50.2300">
    <property type="match status" value="1"/>
</dbReference>
<dbReference type="EMBL" id="JAEUXJ010000001">
    <property type="protein sequence ID" value="MBL6453949.1"/>
    <property type="molecule type" value="Genomic_DNA"/>
</dbReference>
<dbReference type="InterPro" id="IPR003594">
    <property type="entry name" value="HATPase_dom"/>
</dbReference>
<dbReference type="SUPFAM" id="SSF47384">
    <property type="entry name" value="Homodimeric domain of signal transducing histidine kinase"/>
    <property type="match status" value="1"/>
</dbReference>
<dbReference type="InterPro" id="IPR011006">
    <property type="entry name" value="CheY-like_superfamily"/>
</dbReference>
<feature type="domain" description="PAC" evidence="11">
    <location>
        <begin position="255"/>
        <end position="307"/>
    </location>
</feature>
<evidence type="ECO:0000256" key="2">
    <source>
        <dbReference type="ARBA" id="ARBA00012438"/>
    </source>
</evidence>
<evidence type="ECO:0000256" key="4">
    <source>
        <dbReference type="ARBA" id="ARBA00022679"/>
    </source>
</evidence>
<evidence type="ECO:0000313" key="13">
    <source>
        <dbReference type="Proteomes" id="UP000606490"/>
    </source>
</evidence>
<feature type="domain" description="PAC" evidence="11">
    <location>
        <begin position="110"/>
        <end position="162"/>
    </location>
</feature>
<evidence type="ECO:0000259" key="9">
    <source>
        <dbReference type="PROSITE" id="PS50110"/>
    </source>
</evidence>
<dbReference type="SUPFAM" id="SSF55781">
    <property type="entry name" value="GAF domain-like"/>
    <property type="match status" value="1"/>
</dbReference>
<evidence type="ECO:0000259" key="10">
    <source>
        <dbReference type="PROSITE" id="PS50112"/>
    </source>
</evidence>
<evidence type="ECO:0000313" key="12">
    <source>
        <dbReference type="EMBL" id="MBL6453949.1"/>
    </source>
</evidence>
<comment type="catalytic activity">
    <reaction evidence="1">
        <text>ATP + protein L-histidine = ADP + protein N-phospho-L-histidine.</text>
        <dbReference type="EC" id="2.7.13.3"/>
    </reaction>
</comment>
<keyword evidence="4" id="KW-0808">Transferase</keyword>
<dbReference type="InterPro" id="IPR036890">
    <property type="entry name" value="HATPase_C_sf"/>
</dbReference>
<keyword evidence="7" id="KW-0175">Coiled coil</keyword>
<dbReference type="Proteomes" id="UP000606490">
    <property type="component" value="Unassembled WGS sequence"/>
</dbReference>
<feature type="domain" description="PAS" evidence="10">
    <location>
        <begin position="34"/>
        <end position="83"/>
    </location>
</feature>
<dbReference type="PROSITE" id="PS50113">
    <property type="entry name" value="PAC"/>
    <property type="match status" value="2"/>
</dbReference>
<sequence>MPESSGRDIPGSTPTELAAERARIGAELLGLDASTDPFVAAVRATRMPMIVTNPRLPDNPIAFANDAFCRLTGYRREEVLGRNCRFLQGGGTDPEAIRRISAAVAAVEPIEIEIRNYRRDGSHFWNRLLLAPVRDAAGGLAYFFASQLDVTRERERLEGLESHNAALLAELNERLRSLEESEARLRFATEAGQLGIWELALDVQALTASPLCRTIFGFAHDAPLTWDLLRAATHPEDRVRMEAALAHSIATGEDYAVEYRLRRPDGRTGWVELRARLVRDLAGRPLRLAGTARDITARKQAEARDHALLELADRVRGLDAPEEIGLAAGAVLGRTLGVARAGYGSIDPGTGVLTIECAWAAPGIAAMVGQHRLHDYGSFIEALTRGETVVITDAAADPRTASRAEILRAAAAMALINIPIAERNGRIGLLFINHPTPRDWLPEELAFAREVAERTRLVVARRRAERDLRSLAETLESQVAARTEALMEAEAALRQSQKMEAVGQLTGGLAHDFNNLLAGIVGSLELMKARIAQGRLPEVQRYLTAARGAADRAAALTHRLLAFSRRQTLEPKPTDANRLVAGMEELVRRTVGPAIAVEVHAGEGLWTVMVDRSQLENALLNLCINARDAMPDGGRLVIETANRQLDPRTAAGRDLPPGDYVALRVGDTGTGMPPDVIAKAFDPFFTTKPLGQGTGLGLSMIYGFARQSGGQVRIRSEVGRGTVVSLYLPRHLGPSETAEAPSAAEARPGAGETVLVVDDEPTIRMLVLDVLEELGYAPIEAEDGAAGLRILRSEARVDLLVTDVGLPGGMNGRQLADAGRALRPELRVLFITGYAETAVMGEGRLEPGMHVLTKPFAMEMLANRIRELIEAR</sequence>
<comment type="caution">
    <text evidence="12">The sequence shown here is derived from an EMBL/GenBank/DDBJ whole genome shotgun (WGS) entry which is preliminary data.</text>
</comment>
<feature type="domain" description="Response regulatory" evidence="9">
    <location>
        <begin position="753"/>
        <end position="869"/>
    </location>
</feature>
<dbReference type="SMART" id="SM00086">
    <property type="entry name" value="PAC"/>
    <property type="match status" value="2"/>
</dbReference>
<dbReference type="InterPro" id="IPR035965">
    <property type="entry name" value="PAS-like_dom_sf"/>
</dbReference>
<proteinExistence type="predicted"/>
<dbReference type="InterPro" id="IPR013655">
    <property type="entry name" value="PAS_fold_3"/>
</dbReference>
<dbReference type="RefSeq" id="WP_202823688.1">
    <property type="nucleotide sequence ID" value="NZ_JAEUXJ010000001.1"/>
</dbReference>
<dbReference type="SUPFAM" id="SSF52172">
    <property type="entry name" value="CheY-like"/>
    <property type="match status" value="1"/>
</dbReference>
<dbReference type="InterPro" id="IPR036097">
    <property type="entry name" value="HisK_dim/P_sf"/>
</dbReference>
<feature type="modified residue" description="4-aspartylphosphate" evidence="6">
    <location>
        <position position="803"/>
    </location>
</feature>
<dbReference type="CDD" id="cd00130">
    <property type="entry name" value="PAS"/>
    <property type="match status" value="2"/>
</dbReference>
<evidence type="ECO:0000259" key="8">
    <source>
        <dbReference type="PROSITE" id="PS50109"/>
    </source>
</evidence>
<accession>A0ABS1UZV4</accession>
<protein>
    <recommendedName>
        <fullName evidence="2">histidine kinase</fullName>
        <ecNumber evidence="2">2.7.13.3</ecNumber>
    </recommendedName>
</protein>
<dbReference type="PROSITE" id="PS50110">
    <property type="entry name" value="RESPONSE_REGULATORY"/>
    <property type="match status" value="1"/>
</dbReference>
<dbReference type="Gene3D" id="3.30.450.20">
    <property type="entry name" value="PAS domain"/>
    <property type="match status" value="2"/>
</dbReference>
<dbReference type="Gene3D" id="3.30.565.10">
    <property type="entry name" value="Histidine kinase-like ATPase, C-terminal domain"/>
    <property type="match status" value="1"/>
</dbReference>
<dbReference type="InterPro" id="IPR000014">
    <property type="entry name" value="PAS"/>
</dbReference>
<keyword evidence="3 6" id="KW-0597">Phosphoprotein</keyword>
<dbReference type="PANTHER" id="PTHR43065">
    <property type="entry name" value="SENSOR HISTIDINE KINASE"/>
    <property type="match status" value="1"/>
</dbReference>
<dbReference type="CDD" id="cd18161">
    <property type="entry name" value="REC_hyHK_blue-like"/>
    <property type="match status" value="1"/>
</dbReference>
<evidence type="ECO:0000256" key="6">
    <source>
        <dbReference type="PROSITE-ProRule" id="PRU00169"/>
    </source>
</evidence>
<dbReference type="SMART" id="SM00091">
    <property type="entry name" value="PAS"/>
    <property type="match status" value="2"/>
</dbReference>
<keyword evidence="5" id="KW-0418">Kinase</keyword>
<dbReference type="Pfam" id="PF13426">
    <property type="entry name" value="PAS_9"/>
    <property type="match status" value="1"/>
</dbReference>
<keyword evidence="13" id="KW-1185">Reference proteome</keyword>
<dbReference type="PANTHER" id="PTHR43065:SF42">
    <property type="entry name" value="TWO-COMPONENT SENSOR PPRA"/>
    <property type="match status" value="1"/>
</dbReference>
<evidence type="ECO:0000256" key="7">
    <source>
        <dbReference type="SAM" id="Coils"/>
    </source>
</evidence>
<dbReference type="Pfam" id="PF00072">
    <property type="entry name" value="Response_reg"/>
    <property type="match status" value="1"/>
</dbReference>
<dbReference type="InterPro" id="IPR029016">
    <property type="entry name" value="GAF-like_dom_sf"/>
</dbReference>
<gene>
    <name evidence="12" type="ORF">JMJ55_01365</name>
</gene>
<dbReference type="InterPro" id="IPR001610">
    <property type="entry name" value="PAC"/>
</dbReference>
<dbReference type="Gene3D" id="1.10.287.130">
    <property type="match status" value="1"/>
</dbReference>